<evidence type="ECO:0000313" key="2">
    <source>
        <dbReference type="EMBL" id="XDQ16581.1"/>
    </source>
</evidence>
<organism evidence="2">
    <name type="scientific">Streptomyces sp. R11</name>
    <dbReference type="NCBI Taxonomy" id="3238625"/>
    <lineage>
        <taxon>Bacteria</taxon>
        <taxon>Bacillati</taxon>
        <taxon>Actinomycetota</taxon>
        <taxon>Actinomycetes</taxon>
        <taxon>Kitasatosporales</taxon>
        <taxon>Streptomycetaceae</taxon>
        <taxon>Streptomyces</taxon>
    </lineage>
</organism>
<accession>A0AB39NGI7</accession>
<name>A0AB39NGI7_9ACTN</name>
<dbReference type="Pfam" id="PF05147">
    <property type="entry name" value="LANC_like"/>
    <property type="match status" value="1"/>
</dbReference>
<dbReference type="Gene3D" id="1.50.10.20">
    <property type="match status" value="1"/>
</dbReference>
<protein>
    <submittedName>
        <fullName evidence="2">Lanthionine synthetase LanC family protein</fullName>
    </submittedName>
</protein>
<evidence type="ECO:0000256" key="1">
    <source>
        <dbReference type="SAM" id="MobiDB-lite"/>
    </source>
</evidence>
<proteinExistence type="predicted"/>
<dbReference type="RefSeq" id="WP_369276476.1">
    <property type="nucleotide sequence ID" value="NZ_CP163432.1"/>
</dbReference>
<reference evidence="2" key="1">
    <citation type="submission" date="2024-07" db="EMBL/GenBank/DDBJ databases">
        <authorList>
            <person name="Yu S.T."/>
        </authorList>
    </citation>
    <scope>NUCLEOTIDE SEQUENCE</scope>
    <source>
        <strain evidence="2">R11</strain>
    </source>
</reference>
<dbReference type="GO" id="GO:0031179">
    <property type="term" value="P:peptide modification"/>
    <property type="evidence" value="ECO:0007669"/>
    <property type="project" value="InterPro"/>
</dbReference>
<dbReference type="AlphaFoldDB" id="A0AB39NGI7"/>
<dbReference type="InterPro" id="IPR007822">
    <property type="entry name" value="LANC-like"/>
</dbReference>
<dbReference type="EMBL" id="CP163432">
    <property type="protein sequence ID" value="XDQ16581.1"/>
    <property type="molecule type" value="Genomic_DNA"/>
</dbReference>
<sequence length="136" mass="15038">MWQSNGDARLRELVEQAATAVYRARWRTESSVQCHGLAGNAELLLDVADATRDSHYRHWAHGMARAIGVRQARRRERALLPDERARDVSASFNIGSAGTLAFLLRLDHGGPRPWLPHSLAGAPTSDCPTTDKEVIT</sequence>
<gene>
    <name evidence="2" type="ORF">AB5J55_43305</name>
</gene>
<feature type="region of interest" description="Disordered" evidence="1">
    <location>
        <begin position="115"/>
        <end position="136"/>
    </location>
</feature>
<dbReference type="SUPFAM" id="SSF158745">
    <property type="entry name" value="LanC-like"/>
    <property type="match status" value="1"/>
</dbReference>